<protein>
    <submittedName>
        <fullName evidence="12">NADH:flavin oxidoreductase/NADH oxidase</fullName>
    </submittedName>
</protein>
<keyword evidence="7" id="KW-0560">Oxidoreductase</keyword>
<dbReference type="GO" id="GO:0033543">
    <property type="term" value="P:fatty acid beta-oxidation, unsaturated, even number, reductase/isomerase pathway"/>
    <property type="evidence" value="ECO:0007669"/>
    <property type="project" value="TreeGrafter"/>
</dbReference>
<evidence type="ECO:0000256" key="7">
    <source>
        <dbReference type="ARBA" id="ARBA00023002"/>
    </source>
</evidence>
<dbReference type="InterPro" id="IPR001155">
    <property type="entry name" value="OxRdtase_FMN_N"/>
</dbReference>
<dbReference type="SUPFAM" id="SSF51905">
    <property type="entry name" value="FAD/NAD(P)-binding domain"/>
    <property type="match status" value="1"/>
</dbReference>
<dbReference type="PANTHER" id="PTHR42917:SF2">
    <property type="entry name" value="2,4-DIENOYL-COA REDUCTASE [(2E)-ENOYL-COA-PRODUCING]"/>
    <property type="match status" value="1"/>
</dbReference>
<evidence type="ECO:0000256" key="2">
    <source>
        <dbReference type="ARBA" id="ARBA00001966"/>
    </source>
</evidence>
<dbReference type="Gene3D" id="3.50.50.60">
    <property type="entry name" value="FAD/NAD(P)-binding domain"/>
    <property type="match status" value="1"/>
</dbReference>
<dbReference type="GO" id="GO:0051536">
    <property type="term" value="F:iron-sulfur cluster binding"/>
    <property type="evidence" value="ECO:0007669"/>
    <property type="project" value="UniProtKB-KW"/>
</dbReference>
<dbReference type="Gene3D" id="3.40.50.720">
    <property type="entry name" value="NAD(P)-binding Rossmann-like Domain"/>
    <property type="match status" value="1"/>
</dbReference>
<keyword evidence="5" id="KW-0288">FMN</keyword>
<keyword evidence="9" id="KW-0411">Iron-sulfur</keyword>
<dbReference type="Pfam" id="PF00724">
    <property type="entry name" value="Oxidored_FMN"/>
    <property type="match status" value="1"/>
</dbReference>
<comment type="similarity">
    <text evidence="3">In the N-terminal section; belongs to the NADH:flavin oxidoreductase/NADH oxidase family.</text>
</comment>
<dbReference type="PRINTS" id="PR00368">
    <property type="entry name" value="FADPNR"/>
</dbReference>
<organism evidence="12">
    <name type="scientific">Aureimonas altamirensis</name>
    <dbReference type="NCBI Taxonomy" id="370622"/>
    <lineage>
        <taxon>Bacteria</taxon>
        <taxon>Pseudomonadati</taxon>
        <taxon>Pseudomonadota</taxon>
        <taxon>Alphaproteobacteria</taxon>
        <taxon>Hyphomicrobiales</taxon>
        <taxon>Aurantimonadaceae</taxon>
        <taxon>Aureimonas</taxon>
    </lineage>
</organism>
<feature type="domain" description="FAD/NAD(P)-binding" evidence="11">
    <location>
        <begin position="403"/>
        <end position="652"/>
    </location>
</feature>
<dbReference type="GO" id="GO:0008670">
    <property type="term" value="F:2,4-dienoyl-CoA reductase (NADPH) activity"/>
    <property type="evidence" value="ECO:0007669"/>
    <property type="project" value="TreeGrafter"/>
</dbReference>
<evidence type="ECO:0000256" key="6">
    <source>
        <dbReference type="ARBA" id="ARBA00022723"/>
    </source>
</evidence>
<comment type="cofactor">
    <cofactor evidence="2">
        <name>[4Fe-4S] cluster</name>
        <dbReference type="ChEBI" id="CHEBI:49883"/>
    </cofactor>
</comment>
<dbReference type="Gene3D" id="3.20.20.70">
    <property type="entry name" value="Aldolase class I"/>
    <property type="match status" value="1"/>
</dbReference>
<evidence type="ECO:0000256" key="4">
    <source>
        <dbReference type="ARBA" id="ARBA00022630"/>
    </source>
</evidence>
<sequence>MGLANSAVEAAAGPRWPALFTPFQVKSLRLKNRVMSTSHAPGYAVAGKPLEQYIAYHEEKAKGGLALTSFGGSSSVSIDSPAAQWRQISLADDSIIPVFQAFAERIHRHDTALMCQVSHLGHRSRYDAENWLAPIAPSPVREPAHRSFPRQMDRDDIARVQADFAEAVRRCRDGGLDGVELIASGAHLIGQFFSPHTNRRTDGYGGSVRNRVRFGIEVLEAVRRAVGDDFAVGLRLSSDEMSPEALNHQECLEIAAAFANSGVVDFLTVSTATNASSLGLARSIPGMWQTPHPYVALAGDVKRETGLPVFHAGRVLDLDQADAAIAAGHLDMVGMTRAHIADPHLVRKALDGRQAEIRPCIGANYCVERLHLGGMSLCIHNVATGRERTIPQAISAPAETPLRVVIAGGGPAGLEAARVSAERGHDVVLLEASDRLGGQLRIAERAPWRAQMGVIADWLAARVKALGVDVRLGMKADANAILALAPDVVIVATGGHANPGDFEGTELAVTASAILAGHVEPAQDVLLFDDNGYNQGLSAAEAILGSGAKLLIATPERALGAEMTASNYAIHLRNIYGKGGTIRPDTRLVRLERHAASNRLAATLRNEMTHDQETLIFDQVVVETGTLPNDDLFEALRAVSGNGGALDWDAYVALRPQPTPANGFSLFRIGDAVASRDVHASMYDAMRLTLPIGSKSSPQATKEHTQ</sequence>
<comment type="cofactor">
    <cofactor evidence="1">
        <name>FMN</name>
        <dbReference type="ChEBI" id="CHEBI:58210"/>
    </cofactor>
</comment>
<dbReference type="CDD" id="cd04734">
    <property type="entry name" value="OYE_like_3_FMN"/>
    <property type="match status" value="1"/>
</dbReference>
<dbReference type="RefSeq" id="WP_060599775.1">
    <property type="nucleotide sequence ID" value="NZ_BBWQ01000001.1"/>
</dbReference>
<dbReference type="InterPro" id="IPR036188">
    <property type="entry name" value="FAD/NAD-bd_sf"/>
</dbReference>
<feature type="domain" description="NADH:flavin oxidoreductase/NADH oxidase N-terminal" evidence="10">
    <location>
        <begin position="19"/>
        <end position="355"/>
    </location>
</feature>
<keyword evidence="4" id="KW-0285">Flavoprotein</keyword>
<evidence type="ECO:0000313" key="12">
    <source>
        <dbReference type="EMBL" id="BAT25537.1"/>
    </source>
</evidence>
<dbReference type="PANTHER" id="PTHR42917">
    <property type="entry name" value="2,4-DIENOYL-COA REDUCTASE"/>
    <property type="match status" value="1"/>
</dbReference>
<evidence type="ECO:0000259" key="11">
    <source>
        <dbReference type="Pfam" id="PF07992"/>
    </source>
</evidence>
<dbReference type="Pfam" id="PF07992">
    <property type="entry name" value="Pyr_redox_2"/>
    <property type="match status" value="1"/>
</dbReference>
<keyword evidence="6" id="KW-0479">Metal-binding</keyword>
<name>A0A0N7KX00_9HYPH</name>
<dbReference type="InterPro" id="IPR013785">
    <property type="entry name" value="Aldolase_TIM"/>
</dbReference>
<dbReference type="GO" id="GO:0046872">
    <property type="term" value="F:metal ion binding"/>
    <property type="evidence" value="ECO:0007669"/>
    <property type="project" value="UniProtKB-KW"/>
</dbReference>
<dbReference type="SUPFAM" id="SSF51395">
    <property type="entry name" value="FMN-linked oxidoreductases"/>
    <property type="match status" value="1"/>
</dbReference>
<dbReference type="PRINTS" id="PR00411">
    <property type="entry name" value="PNDRDTASEI"/>
</dbReference>
<keyword evidence="8" id="KW-0408">Iron</keyword>
<proteinExistence type="inferred from homology"/>
<dbReference type="GO" id="GO:0010181">
    <property type="term" value="F:FMN binding"/>
    <property type="evidence" value="ECO:0007669"/>
    <property type="project" value="InterPro"/>
</dbReference>
<dbReference type="InterPro" id="IPR023753">
    <property type="entry name" value="FAD/NAD-binding_dom"/>
</dbReference>
<evidence type="ECO:0000256" key="8">
    <source>
        <dbReference type="ARBA" id="ARBA00023004"/>
    </source>
</evidence>
<evidence type="ECO:0000256" key="3">
    <source>
        <dbReference type="ARBA" id="ARBA00011048"/>
    </source>
</evidence>
<dbReference type="InterPro" id="IPR051793">
    <property type="entry name" value="NADH:flavin_oxidoreductase"/>
</dbReference>
<dbReference type="AlphaFoldDB" id="A0A0N7KX00"/>
<reference evidence="12" key="1">
    <citation type="journal article" date="2015" name="Proc. Natl. Acad. Sci. U.S.A.">
        <title>Bacterial clade with the ribosomal RNA operon on a small plasmid rather than the chromosome.</title>
        <authorList>
            <person name="Anda M."/>
            <person name="Ohtsubo Y."/>
            <person name="Okubo T."/>
            <person name="Sugawara M."/>
            <person name="Nagata Y."/>
            <person name="Tsuda M."/>
            <person name="Minamisawa K."/>
            <person name="Mitsui H."/>
        </authorList>
    </citation>
    <scope>NUCLEOTIDE SEQUENCE</scope>
    <source>
        <strain evidence="12">DSM 21988</strain>
    </source>
</reference>
<accession>A0A0N7KX00</accession>
<evidence type="ECO:0000259" key="10">
    <source>
        <dbReference type="Pfam" id="PF00724"/>
    </source>
</evidence>
<evidence type="ECO:0000256" key="9">
    <source>
        <dbReference type="ARBA" id="ARBA00023014"/>
    </source>
</evidence>
<evidence type="ECO:0000256" key="5">
    <source>
        <dbReference type="ARBA" id="ARBA00022643"/>
    </source>
</evidence>
<evidence type="ECO:0000256" key="1">
    <source>
        <dbReference type="ARBA" id="ARBA00001917"/>
    </source>
</evidence>
<dbReference type="EMBL" id="LC066370">
    <property type="protein sequence ID" value="BAT25537.1"/>
    <property type="molecule type" value="Genomic_DNA"/>
</dbReference>